<dbReference type="Proteomes" id="UP000734854">
    <property type="component" value="Unassembled WGS sequence"/>
</dbReference>
<dbReference type="PROSITE" id="PS00375">
    <property type="entry name" value="UDPGT"/>
    <property type="match status" value="1"/>
</dbReference>
<accession>A0A8J5G222</accession>
<dbReference type="Pfam" id="PF00201">
    <property type="entry name" value="UDPGT"/>
    <property type="match status" value="1"/>
</dbReference>
<dbReference type="InterPro" id="IPR035595">
    <property type="entry name" value="UDP_glycos_trans_CS"/>
</dbReference>
<reference evidence="4 5" key="1">
    <citation type="submission" date="2020-08" db="EMBL/GenBank/DDBJ databases">
        <title>Plant Genome Project.</title>
        <authorList>
            <person name="Zhang R.-G."/>
        </authorList>
    </citation>
    <scope>NUCLEOTIDE SEQUENCE [LARGE SCALE GENOMIC DNA]</scope>
    <source>
        <tissue evidence="4">Rhizome</tissue>
    </source>
</reference>
<proteinExistence type="inferred from homology"/>
<dbReference type="EMBL" id="JACMSC010000011">
    <property type="protein sequence ID" value="KAG6500090.1"/>
    <property type="molecule type" value="Genomic_DNA"/>
</dbReference>
<dbReference type="Pfam" id="PF26168">
    <property type="entry name" value="Glyco_transf_N"/>
    <property type="match status" value="1"/>
</dbReference>
<dbReference type="GO" id="GO:0008194">
    <property type="term" value="F:UDP-glycosyltransferase activity"/>
    <property type="evidence" value="ECO:0007669"/>
    <property type="project" value="InterPro"/>
</dbReference>
<evidence type="ECO:0000313" key="5">
    <source>
        <dbReference type="Proteomes" id="UP000734854"/>
    </source>
</evidence>
<dbReference type="CDD" id="cd03784">
    <property type="entry name" value="GT1_Gtf-like"/>
    <property type="match status" value="1"/>
</dbReference>
<feature type="domain" description="Glycosyltransferase N-terminal" evidence="3">
    <location>
        <begin position="4"/>
        <end position="236"/>
    </location>
</feature>
<gene>
    <name evidence="4" type="ORF">ZIOFF_039904</name>
</gene>
<name>A0A8J5G222_ZINOF</name>
<dbReference type="InterPro" id="IPR002213">
    <property type="entry name" value="UDP_glucos_trans"/>
</dbReference>
<dbReference type="Gene3D" id="3.40.50.2000">
    <property type="entry name" value="Glycogen Phosphorylase B"/>
    <property type="match status" value="2"/>
</dbReference>
<protein>
    <recommendedName>
        <fullName evidence="3">Glycosyltransferase N-terminal domain-containing protein</fullName>
    </recommendedName>
</protein>
<dbReference type="PANTHER" id="PTHR48044">
    <property type="entry name" value="GLYCOSYLTRANSFERASE"/>
    <property type="match status" value="1"/>
</dbReference>
<dbReference type="AlphaFoldDB" id="A0A8J5G222"/>
<comment type="similarity">
    <text evidence="1">Belongs to the UDP-glycosyltransferase family.</text>
</comment>
<keyword evidence="5" id="KW-1185">Reference proteome</keyword>
<evidence type="ECO:0000313" key="4">
    <source>
        <dbReference type="EMBL" id="KAG6500090.1"/>
    </source>
</evidence>
<organism evidence="4 5">
    <name type="scientific">Zingiber officinale</name>
    <name type="common">Ginger</name>
    <name type="synonym">Amomum zingiber</name>
    <dbReference type="NCBI Taxonomy" id="94328"/>
    <lineage>
        <taxon>Eukaryota</taxon>
        <taxon>Viridiplantae</taxon>
        <taxon>Streptophyta</taxon>
        <taxon>Embryophyta</taxon>
        <taxon>Tracheophyta</taxon>
        <taxon>Spermatophyta</taxon>
        <taxon>Magnoliopsida</taxon>
        <taxon>Liliopsida</taxon>
        <taxon>Zingiberales</taxon>
        <taxon>Zingiberaceae</taxon>
        <taxon>Zingiber</taxon>
    </lineage>
</organism>
<keyword evidence="2" id="KW-0808">Transferase</keyword>
<sequence>MATDDVAVVMVPLPAQGHLNQFLNLSRVLASCGLAVHYLGSATHNRQVRERAENSLGSAGGIYFHDLPLPHFSSPAPTYDAGVNFPGHLQPAFDAVLHVFTPLADFLRSLAASSRRVVLIHDSSMTFTSVAGASLPNVESFCFHTISAISGFLYRCEGSGSPREKAIEHLKLPRVSNEGCITEEFKNFFHSQRKMFADGEGRLLNTCRAIEDLFIDLIAREPGWEGKKTFAIGPLHQTAASENRGVRHGCVEWLDQQPLGSVLYVSFGTTSTFSDEQVAELAAGLEASGRRFLWVLRAADRCDIFSEDAENKRLPPEFYARVEGRGMVVRGWAPQVEILSHPATGGFMSHCGWNSCIESFAAGVPILAWPMHSDQPRNALLVTHLLRVGFPARNWETRAELVPAEAVRDAVEQLMGEEGEEVKRRARELAAEVRQSTSEGGSYKADLDAFVAHIARVPTLHDYLVQQLLTASVARIFRFQADEQGWVDTIKSVRFGGAVRISTMDWLGQSQYLRQTVFCPSLSSAVSELLKQVIFSKHALVNMLVTYWSHFLDGTDEYLKSILYSTILCHSSSRNNCKGRVNIKYYIVPGYKKTGAAKSNKDRCADDKLKKMALRVIAESLSEEEIAGLKEAIPCDGHQQQRLVNDEVL</sequence>
<comment type="caution">
    <text evidence="4">The sequence shown here is derived from an EMBL/GenBank/DDBJ whole genome shotgun (WGS) entry which is preliminary data.</text>
</comment>
<dbReference type="PANTHER" id="PTHR48044:SF22">
    <property type="entry name" value="GLYCOSYLTRANSFERASE"/>
    <property type="match status" value="1"/>
</dbReference>
<dbReference type="InterPro" id="IPR058980">
    <property type="entry name" value="Glyco_transf_N"/>
</dbReference>
<evidence type="ECO:0000259" key="3">
    <source>
        <dbReference type="Pfam" id="PF26168"/>
    </source>
</evidence>
<dbReference type="FunFam" id="3.40.50.2000:FF:000060">
    <property type="entry name" value="Glycosyltransferase"/>
    <property type="match status" value="1"/>
</dbReference>
<evidence type="ECO:0000256" key="2">
    <source>
        <dbReference type="ARBA" id="ARBA00022679"/>
    </source>
</evidence>
<evidence type="ECO:0000256" key="1">
    <source>
        <dbReference type="ARBA" id="ARBA00009995"/>
    </source>
</evidence>
<dbReference type="GO" id="GO:1901137">
    <property type="term" value="P:carbohydrate derivative biosynthetic process"/>
    <property type="evidence" value="ECO:0007669"/>
    <property type="project" value="UniProtKB-ARBA"/>
</dbReference>
<dbReference type="SUPFAM" id="SSF53756">
    <property type="entry name" value="UDP-Glycosyltransferase/glycogen phosphorylase"/>
    <property type="match status" value="1"/>
</dbReference>